<keyword evidence="1" id="KW-1133">Transmembrane helix</keyword>
<dbReference type="InterPro" id="IPR025333">
    <property type="entry name" value="DUF4239"/>
</dbReference>
<evidence type="ECO:0000313" key="3">
    <source>
        <dbReference type="Proteomes" id="UP000295169"/>
    </source>
</evidence>
<dbReference type="Pfam" id="PF14023">
    <property type="entry name" value="Bestrophin-like"/>
    <property type="match status" value="1"/>
</dbReference>
<feature type="transmembrane region" description="Helical" evidence="1">
    <location>
        <begin position="7"/>
        <end position="29"/>
    </location>
</feature>
<evidence type="ECO:0000256" key="1">
    <source>
        <dbReference type="SAM" id="Phobius"/>
    </source>
</evidence>
<sequence>MGFETISIGSLFAITAVLVVIAIEAGYWAGHAVHRHRENEKESAVSTIVSANMALLAFVLAFTFAIVSNLYEARKTLVREDANAIRTAFLRADFLPEPDRGKAAELFAEYVDLRVRMAQGPSPERVRQGLVRSERIHRQLWEMAIAHARTGTNPPIPNLYIPALNEMIRVYALRVDIALETRLPRNIWLVQYTLLVLAMAGFGYQMANAGSRRSWATPCLALSFAVVIALIASLDRPMSGYFTAPQQPMADLQAEMAAVMESRQRRQDEPGLE</sequence>
<dbReference type="Proteomes" id="UP000295169">
    <property type="component" value="Unassembled WGS sequence"/>
</dbReference>
<feature type="transmembrane region" description="Helical" evidence="1">
    <location>
        <begin position="187"/>
        <end position="207"/>
    </location>
</feature>
<proteinExistence type="predicted"/>
<comment type="caution">
    <text evidence="2">The sequence shown here is derived from an EMBL/GenBank/DDBJ whole genome shotgun (WGS) entry which is preliminary data.</text>
</comment>
<keyword evidence="1" id="KW-0472">Membrane</keyword>
<gene>
    <name evidence="2" type="ORF">EV691_13217</name>
</gene>
<feature type="transmembrane region" description="Helical" evidence="1">
    <location>
        <begin position="49"/>
        <end position="71"/>
    </location>
</feature>
<name>A0A4R1PBK7_9GAMM</name>
<dbReference type="AlphaFoldDB" id="A0A4R1PBK7"/>
<keyword evidence="1" id="KW-0812">Transmembrane</keyword>
<dbReference type="RefSeq" id="WP_165496574.1">
    <property type="nucleotide sequence ID" value="NZ_JBHLST010000026.1"/>
</dbReference>
<dbReference type="EMBL" id="SMMU01000032">
    <property type="protein sequence ID" value="TCL22418.1"/>
    <property type="molecule type" value="Genomic_DNA"/>
</dbReference>
<evidence type="ECO:0000313" key="2">
    <source>
        <dbReference type="EMBL" id="TCL22418.1"/>
    </source>
</evidence>
<feature type="transmembrane region" description="Helical" evidence="1">
    <location>
        <begin position="213"/>
        <end position="234"/>
    </location>
</feature>
<protein>
    <submittedName>
        <fullName evidence="2">Uncharacterized protein DUF4239</fullName>
    </submittedName>
</protein>
<reference evidence="2 3" key="1">
    <citation type="submission" date="2019-03" db="EMBL/GenBank/DDBJ databases">
        <title>Genomic Encyclopedia of Type Strains, Phase IV (KMG-IV): sequencing the most valuable type-strain genomes for metagenomic binning, comparative biology and taxonomic classification.</title>
        <authorList>
            <person name="Goeker M."/>
        </authorList>
    </citation>
    <scope>NUCLEOTIDE SEQUENCE [LARGE SCALE GENOMIC DNA]</scope>
    <source>
        <strain evidence="2 3">DSM 2286</strain>
    </source>
</reference>
<organism evidence="2 3">
    <name type="scientific">Azotobacter chroococcum</name>
    <dbReference type="NCBI Taxonomy" id="353"/>
    <lineage>
        <taxon>Bacteria</taxon>
        <taxon>Pseudomonadati</taxon>
        <taxon>Pseudomonadota</taxon>
        <taxon>Gammaproteobacteria</taxon>
        <taxon>Pseudomonadales</taxon>
        <taxon>Pseudomonadaceae</taxon>
        <taxon>Azotobacter</taxon>
    </lineage>
</organism>
<accession>A0A4R1PBK7</accession>